<evidence type="ECO:0000256" key="2">
    <source>
        <dbReference type="SAM" id="SignalP"/>
    </source>
</evidence>
<dbReference type="SMART" id="SM00199">
    <property type="entry name" value="SCY"/>
    <property type="match status" value="1"/>
</dbReference>
<dbReference type="Proteomes" id="UP000829720">
    <property type="component" value="Unassembled WGS sequence"/>
</dbReference>
<evidence type="ECO:0000313" key="5">
    <source>
        <dbReference type="Proteomes" id="UP000829720"/>
    </source>
</evidence>
<dbReference type="Gene3D" id="2.40.50.40">
    <property type="match status" value="1"/>
</dbReference>
<dbReference type="InterPro" id="IPR036048">
    <property type="entry name" value="Interleukin_8-like_sf"/>
</dbReference>
<comment type="caution">
    <text evidence="4">The sequence shown here is derived from an EMBL/GenBank/DDBJ whole genome shotgun (WGS) entry which is preliminary data.</text>
</comment>
<dbReference type="AlphaFoldDB" id="A0A8T3CNT5"/>
<organism evidence="4 5">
    <name type="scientific">Albula goreensis</name>
    <dbReference type="NCBI Taxonomy" id="1534307"/>
    <lineage>
        <taxon>Eukaryota</taxon>
        <taxon>Metazoa</taxon>
        <taxon>Chordata</taxon>
        <taxon>Craniata</taxon>
        <taxon>Vertebrata</taxon>
        <taxon>Euteleostomi</taxon>
        <taxon>Actinopterygii</taxon>
        <taxon>Neopterygii</taxon>
        <taxon>Teleostei</taxon>
        <taxon>Albuliformes</taxon>
        <taxon>Albulidae</taxon>
        <taxon>Albula</taxon>
    </lineage>
</organism>
<protein>
    <recommendedName>
        <fullName evidence="3">Chemokine interleukin-8-like domain-containing protein</fullName>
    </recommendedName>
</protein>
<dbReference type="EMBL" id="JAERUA010000019">
    <property type="protein sequence ID" value="KAI1886819.1"/>
    <property type="molecule type" value="Genomic_DNA"/>
</dbReference>
<name>A0A8T3CNT5_9TELE</name>
<accession>A0A8T3CNT5</accession>
<keyword evidence="1" id="KW-0202">Cytokine</keyword>
<dbReference type="InterPro" id="IPR001811">
    <property type="entry name" value="Chemokine_IL8-like_dom"/>
</dbReference>
<dbReference type="GO" id="GO:0006955">
    <property type="term" value="P:immune response"/>
    <property type="evidence" value="ECO:0007669"/>
    <property type="project" value="InterPro"/>
</dbReference>
<keyword evidence="2" id="KW-0732">Signal</keyword>
<dbReference type="PRINTS" id="PR00436">
    <property type="entry name" value="INTERLEUKIN8"/>
</dbReference>
<dbReference type="GO" id="GO:0008009">
    <property type="term" value="F:chemokine activity"/>
    <property type="evidence" value="ECO:0007669"/>
    <property type="project" value="InterPro"/>
</dbReference>
<gene>
    <name evidence="4" type="ORF">AGOR_G00199730</name>
</gene>
<evidence type="ECO:0000259" key="3">
    <source>
        <dbReference type="SMART" id="SM00199"/>
    </source>
</evidence>
<feature type="domain" description="Chemokine interleukin-8-like" evidence="3">
    <location>
        <begin position="32"/>
        <end position="92"/>
    </location>
</feature>
<sequence length="114" mass="13065">MEWTLKTLGFLLAVALCLQLFHAQVGESVYVPVRCLCPKTNALVPEGFITTFSITEKGPHCKYDEIILTLKNKAEVCLSSEERQGKNLLSCWKRINKDESKKMLCLRRKKPHKK</sequence>
<feature type="chain" id="PRO_5035931329" description="Chemokine interleukin-8-like domain-containing protein" evidence="2">
    <location>
        <begin position="24"/>
        <end position="114"/>
    </location>
</feature>
<dbReference type="SUPFAM" id="SSF54117">
    <property type="entry name" value="Interleukin 8-like chemokines"/>
    <property type="match status" value="1"/>
</dbReference>
<feature type="signal peptide" evidence="2">
    <location>
        <begin position="1"/>
        <end position="23"/>
    </location>
</feature>
<evidence type="ECO:0000256" key="1">
    <source>
        <dbReference type="ARBA" id="ARBA00022514"/>
    </source>
</evidence>
<dbReference type="Pfam" id="PF00048">
    <property type="entry name" value="IL8"/>
    <property type="match status" value="1"/>
</dbReference>
<dbReference type="OrthoDB" id="8460355at2759"/>
<keyword evidence="5" id="KW-1185">Reference proteome</keyword>
<dbReference type="InterPro" id="IPR001089">
    <property type="entry name" value="Chemokine_CXC"/>
</dbReference>
<reference evidence="4" key="1">
    <citation type="submission" date="2021-01" db="EMBL/GenBank/DDBJ databases">
        <authorList>
            <person name="Zahm M."/>
            <person name="Roques C."/>
            <person name="Cabau C."/>
            <person name="Klopp C."/>
            <person name="Donnadieu C."/>
            <person name="Jouanno E."/>
            <person name="Lampietro C."/>
            <person name="Louis A."/>
            <person name="Herpin A."/>
            <person name="Echchiki A."/>
            <person name="Berthelot C."/>
            <person name="Parey E."/>
            <person name="Roest-Crollius H."/>
            <person name="Braasch I."/>
            <person name="Postlethwait J."/>
            <person name="Bobe J."/>
            <person name="Montfort J."/>
            <person name="Bouchez O."/>
            <person name="Begum T."/>
            <person name="Mejri S."/>
            <person name="Adams A."/>
            <person name="Chen W.-J."/>
            <person name="Guiguen Y."/>
        </authorList>
    </citation>
    <scope>NUCLEOTIDE SEQUENCE</scope>
    <source>
        <tissue evidence="4">Blood</tissue>
    </source>
</reference>
<dbReference type="PRINTS" id="PR00437">
    <property type="entry name" value="SMALLCYTKCXC"/>
</dbReference>
<proteinExistence type="predicted"/>
<evidence type="ECO:0000313" key="4">
    <source>
        <dbReference type="EMBL" id="KAI1886819.1"/>
    </source>
</evidence>
<dbReference type="GO" id="GO:0005615">
    <property type="term" value="C:extracellular space"/>
    <property type="evidence" value="ECO:0007669"/>
    <property type="project" value="UniProtKB-KW"/>
</dbReference>